<dbReference type="SUPFAM" id="SSF53098">
    <property type="entry name" value="Ribonuclease H-like"/>
    <property type="match status" value="1"/>
</dbReference>
<dbReference type="GO" id="GO:0003676">
    <property type="term" value="F:nucleic acid binding"/>
    <property type="evidence" value="ECO:0007669"/>
    <property type="project" value="InterPro"/>
</dbReference>
<organism evidence="2 3">
    <name type="scientific">Acacia crassicarpa</name>
    <name type="common">northern wattle</name>
    <dbReference type="NCBI Taxonomy" id="499986"/>
    <lineage>
        <taxon>Eukaryota</taxon>
        <taxon>Viridiplantae</taxon>
        <taxon>Streptophyta</taxon>
        <taxon>Embryophyta</taxon>
        <taxon>Tracheophyta</taxon>
        <taxon>Spermatophyta</taxon>
        <taxon>Magnoliopsida</taxon>
        <taxon>eudicotyledons</taxon>
        <taxon>Gunneridae</taxon>
        <taxon>Pentapetalae</taxon>
        <taxon>rosids</taxon>
        <taxon>fabids</taxon>
        <taxon>Fabales</taxon>
        <taxon>Fabaceae</taxon>
        <taxon>Caesalpinioideae</taxon>
        <taxon>mimosoid clade</taxon>
        <taxon>Acacieae</taxon>
        <taxon>Acacia</taxon>
    </lineage>
</organism>
<evidence type="ECO:0000259" key="1">
    <source>
        <dbReference type="PROSITE" id="PS50878"/>
    </source>
</evidence>
<protein>
    <recommendedName>
        <fullName evidence="1">Reverse transcriptase domain-containing protein</fullName>
    </recommendedName>
</protein>
<dbReference type="CDD" id="cd06222">
    <property type="entry name" value="RNase_H_like"/>
    <property type="match status" value="1"/>
</dbReference>
<evidence type="ECO:0000313" key="3">
    <source>
        <dbReference type="Proteomes" id="UP001293593"/>
    </source>
</evidence>
<dbReference type="InterPro" id="IPR002156">
    <property type="entry name" value="RNaseH_domain"/>
</dbReference>
<dbReference type="InterPro" id="IPR043502">
    <property type="entry name" value="DNA/RNA_pol_sf"/>
</dbReference>
<dbReference type="Pfam" id="PF13966">
    <property type="entry name" value="zf-RVT"/>
    <property type="match status" value="1"/>
</dbReference>
<comment type="caution">
    <text evidence="2">The sequence shown here is derived from an EMBL/GenBank/DDBJ whole genome shotgun (WGS) entry which is preliminary data.</text>
</comment>
<dbReference type="PANTHER" id="PTHR33116">
    <property type="entry name" value="REVERSE TRANSCRIPTASE ZINC-BINDING DOMAIN-CONTAINING PROTEIN-RELATED-RELATED"/>
    <property type="match status" value="1"/>
</dbReference>
<dbReference type="InterPro" id="IPR012337">
    <property type="entry name" value="RNaseH-like_sf"/>
</dbReference>
<dbReference type="InterPro" id="IPR036691">
    <property type="entry name" value="Endo/exonu/phosph_ase_sf"/>
</dbReference>
<dbReference type="InterPro" id="IPR026960">
    <property type="entry name" value="RVT-Znf"/>
</dbReference>
<dbReference type="PROSITE" id="PS50878">
    <property type="entry name" value="RT_POL"/>
    <property type="match status" value="1"/>
</dbReference>
<name>A0AAE1MWF4_9FABA</name>
<dbReference type="Gene3D" id="3.30.420.10">
    <property type="entry name" value="Ribonuclease H-like superfamily/Ribonuclease H"/>
    <property type="match status" value="1"/>
</dbReference>
<accession>A0AAE1MWF4</accession>
<reference evidence="2" key="1">
    <citation type="submission" date="2023-10" db="EMBL/GenBank/DDBJ databases">
        <title>Chromosome-level genome of the transformable northern wattle, Acacia crassicarpa.</title>
        <authorList>
            <person name="Massaro I."/>
            <person name="Sinha N.R."/>
            <person name="Poethig S."/>
            <person name="Leichty A.R."/>
        </authorList>
    </citation>
    <scope>NUCLEOTIDE SEQUENCE</scope>
    <source>
        <strain evidence="2">Acra3RX</strain>
        <tissue evidence="2">Leaf</tissue>
    </source>
</reference>
<dbReference type="CDD" id="cd01650">
    <property type="entry name" value="RT_nLTR_like"/>
    <property type="match status" value="1"/>
</dbReference>
<feature type="domain" description="Reverse transcriptase" evidence="1">
    <location>
        <begin position="482"/>
        <end position="764"/>
    </location>
</feature>
<evidence type="ECO:0000313" key="2">
    <source>
        <dbReference type="EMBL" id="KAK4278459.1"/>
    </source>
</evidence>
<dbReference type="Pfam" id="PF13456">
    <property type="entry name" value="RVT_3"/>
    <property type="match status" value="1"/>
</dbReference>
<proteinExistence type="predicted"/>
<dbReference type="InterPro" id="IPR036397">
    <property type="entry name" value="RNaseH_sf"/>
</dbReference>
<dbReference type="SUPFAM" id="SSF56219">
    <property type="entry name" value="DNase I-like"/>
    <property type="match status" value="1"/>
</dbReference>
<keyword evidence="3" id="KW-1185">Reference proteome</keyword>
<gene>
    <name evidence="2" type="ORF">QN277_016302</name>
</gene>
<dbReference type="Proteomes" id="UP001293593">
    <property type="component" value="Unassembled WGS sequence"/>
</dbReference>
<dbReference type="InterPro" id="IPR044730">
    <property type="entry name" value="RNase_H-like_dom_plant"/>
</dbReference>
<dbReference type="Pfam" id="PF03372">
    <property type="entry name" value="Exo_endo_phos"/>
    <property type="match status" value="1"/>
</dbReference>
<dbReference type="Pfam" id="PF00078">
    <property type="entry name" value="RVT_1"/>
    <property type="match status" value="1"/>
</dbReference>
<dbReference type="Gene3D" id="3.60.10.10">
    <property type="entry name" value="Endonuclease/exonuclease/phosphatase"/>
    <property type="match status" value="1"/>
</dbReference>
<dbReference type="PANTHER" id="PTHR33116:SF86">
    <property type="entry name" value="REVERSE TRANSCRIPTASE DOMAIN-CONTAINING PROTEIN"/>
    <property type="match status" value="1"/>
</dbReference>
<dbReference type="EMBL" id="JAWXYG010000003">
    <property type="protein sequence ID" value="KAK4278459.1"/>
    <property type="molecule type" value="Genomic_DNA"/>
</dbReference>
<dbReference type="SUPFAM" id="SSF56672">
    <property type="entry name" value="DNA/RNA polymerases"/>
    <property type="match status" value="1"/>
</dbReference>
<dbReference type="GO" id="GO:0004523">
    <property type="term" value="F:RNA-DNA hybrid ribonuclease activity"/>
    <property type="evidence" value="ECO:0007669"/>
    <property type="project" value="InterPro"/>
</dbReference>
<dbReference type="InterPro" id="IPR000477">
    <property type="entry name" value="RT_dom"/>
</dbReference>
<dbReference type="InterPro" id="IPR005135">
    <property type="entry name" value="Endo/exonuclease/phosphatase"/>
</dbReference>
<sequence length="1395" mass="158380">MNLLAWNCQGLGVALTARNLKQECFQKKPHLVFLMETKQKASYVRKIKRRCGFEEEWVVNPVGRSGGLALWWSDVLTVNILFSSPNIIHTSVMSASLSTPSYITFIYGPPDEEERRLCWQEVRKISNHIRTSWLCMGDFSEILTQEEKCGGLPRAWRKILNFKCFLTDCELEDLGYNGPFFTWCNNWDSPDTISERIDRAVGNLQLREEFPTLQVFNIDPARSSDHHLLFIQCQYEKCNRKRPFRFEAAWASHDHYLDVIKDSWLHFPEHDVSRLDAFLSNLNNCRVNLISWSKREFPNNAKRIDLLKARMSDLACHDRSYNVSKEMLEVKDELDRLLELEEQYWWKRSRIKWLNAGDKNSRFFHVSTIKRRQRNRISSIKDDGGIWLMEKDAIAQNIASFFQNLFASSGSYPMNAALDYIDPKISVDMNQKLMLPVSREEIKSAAFSLGSTKAPSPDGFSGKFYHSAWPEVADSVCSMVSEFFAGNSILEGINMTNITLIPKVHKPKHVSQFRPIGLCNFSYKIISKIMANRMRPLLDACISQNQSAFVPGHCIHDNIIIAHEVYHYLRRKRTGGKYEFALKMDMSKAYDQVEWDFIENVLLRFGFCSEWVALIMKCVRSVSLNICLSGENIKSFVPSRGIRQGDPLSPYLFILVAEVLSIMISKSQGNRRLKGVKLSNGCPILTHCFFADDALLYMQASRCNCTLLANILDLYCAASGQVINLDKSSLFFSANTPPAVINMVSGILKIPMTDDPGTYLGIPSIWGKTKRQAVAYIRDRVASKIQGWSQSLLSFAGREVMIKAVIQAIPIYPMNCFKFPVTTCKEINSLFVRFWWDGSMTGGRTHWKAWDTMTSSKSVGGMGFRDLLTMNEALLAKTAWRILQKPEDLWVRVLKSVYFPDDHFMDAVKGYKASWCWSSILEGRDFLRRELQWDIGDGKEIRIWGDPWVPGNVFPARPRTTDILIIAEGRVCDLIVEGQWNLSPIHQYVSLEVKEAIYKIPIPSNGLADKLMWTGAKDGVYTVKLGYHSRKDGKAICVDKAGSSTIIQPSTWKLLWKIKVIPRVQQFIWRLLSRAIATKAALFRRKRSQDSLCPICAAVEETIEHVFFQCPWTRCVWFGCSLGARVDTPSVVNFNAWRNAIIGSPLLGKQELSLICWLLWFIWKARNRMTFEFKEPNPHWVIDSARKSNSDFWANSARGVREHLGSRGCDSPGTKWSPPDQDSLKINCDGAFSSSNNNAAIGIVCRDFSGSFSWGFVDKVKSISAFMTEALALKRALLLALDLGRDKVTFETDCLPLLSCVDSKTPDSYDWKCRGIIQDIIGLLYSRAGFSLSFSPRGGNCAAHLLAAEAHKGVCPVGWVWRPTPALMTLLALEARMIGDVQANSSSSSYTGVGD</sequence>